<gene>
    <name evidence="1" type="ORF">ASPBRDRAFT_35412</name>
</gene>
<sequence length="138" mass="15967">MAKWKRLLDNISPDFPHDKPVFMTNLLQFYDKAQYPEGSKHPSYSSQEAWLGRYISEFQRLATEAGSFKIVYLSLPTLTIVSEDSEKWDIIILVKYLSIKIFYKTFTSNDYTATALEHHGTGLQDWKLIASTQVIIPE</sequence>
<evidence type="ECO:0000313" key="2">
    <source>
        <dbReference type="Proteomes" id="UP000184499"/>
    </source>
</evidence>
<evidence type="ECO:0000313" key="1">
    <source>
        <dbReference type="EMBL" id="OJJ66017.1"/>
    </source>
</evidence>
<organism evidence="1 2">
    <name type="scientific">Aspergillus brasiliensis (strain CBS 101740 / IMI 381727 / IBT 21946)</name>
    <dbReference type="NCBI Taxonomy" id="767769"/>
    <lineage>
        <taxon>Eukaryota</taxon>
        <taxon>Fungi</taxon>
        <taxon>Dikarya</taxon>
        <taxon>Ascomycota</taxon>
        <taxon>Pezizomycotina</taxon>
        <taxon>Eurotiomycetes</taxon>
        <taxon>Eurotiomycetidae</taxon>
        <taxon>Eurotiales</taxon>
        <taxon>Aspergillaceae</taxon>
        <taxon>Aspergillus</taxon>
        <taxon>Aspergillus subgen. Circumdati</taxon>
    </lineage>
</organism>
<dbReference type="OrthoDB" id="3500395at2759"/>
<dbReference type="VEuPathDB" id="FungiDB:ASPBRDRAFT_35412"/>
<dbReference type="AlphaFoldDB" id="A0A1L9U2W4"/>
<name>A0A1L9U2W4_ASPBC</name>
<protein>
    <submittedName>
        <fullName evidence="1">Uncharacterized protein</fullName>
    </submittedName>
</protein>
<keyword evidence="2" id="KW-1185">Reference proteome</keyword>
<dbReference type="Gene3D" id="3.30.70.100">
    <property type="match status" value="1"/>
</dbReference>
<accession>A0A1L9U2W4</accession>
<dbReference type="RefSeq" id="XP_067473267.1">
    <property type="nucleotide sequence ID" value="XM_067623344.1"/>
</dbReference>
<dbReference type="Proteomes" id="UP000184499">
    <property type="component" value="Unassembled WGS sequence"/>
</dbReference>
<dbReference type="EMBL" id="KV878702">
    <property type="protein sequence ID" value="OJJ66017.1"/>
    <property type="molecule type" value="Genomic_DNA"/>
</dbReference>
<dbReference type="GeneID" id="93575832"/>
<proteinExistence type="predicted"/>
<reference evidence="2" key="1">
    <citation type="journal article" date="2017" name="Genome Biol.">
        <title>Comparative genomics reveals high biological diversity and specific adaptations in the industrially and medically important fungal genus Aspergillus.</title>
        <authorList>
            <person name="de Vries R.P."/>
            <person name="Riley R."/>
            <person name="Wiebenga A."/>
            <person name="Aguilar-Osorio G."/>
            <person name="Amillis S."/>
            <person name="Uchima C.A."/>
            <person name="Anderluh G."/>
            <person name="Asadollahi M."/>
            <person name="Askin M."/>
            <person name="Barry K."/>
            <person name="Battaglia E."/>
            <person name="Bayram O."/>
            <person name="Benocci T."/>
            <person name="Braus-Stromeyer S.A."/>
            <person name="Caldana C."/>
            <person name="Canovas D."/>
            <person name="Cerqueira G.C."/>
            <person name="Chen F."/>
            <person name="Chen W."/>
            <person name="Choi C."/>
            <person name="Clum A."/>
            <person name="Dos Santos R.A."/>
            <person name="Damasio A.R."/>
            <person name="Diallinas G."/>
            <person name="Emri T."/>
            <person name="Fekete E."/>
            <person name="Flipphi M."/>
            <person name="Freyberg S."/>
            <person name="Gallo A."/>
            <person name="Gournas C."/>
            <person name="Habgood R."/>
            <person name="Hainaut M."/>
            <person name="Harispe M.L."/>
            <person name="Henrissat B."/>
            <person name="Hilden K.S."/>
            <person name="Hope R."/>
            <person name="Hossain A."/>
            <person name="Karabika E."/>
            <person name="Karaffa L."/>
            <person name="Karanyi Z."/>
            <person name="Krasevec N."/>
            <person name="Kuo A."/>
            <person name="Kusch H."/>
            <person name="LaButti K."/>
            <person name="Lagendijk E.L."/>
            <person name="Lapidus A."/>
            <person name="Levasseur A."/>
            <person name="Lindquist E."/>
            <person name="Lipzen A."/>
            <person name="Logrieco A.F."/>
            <person name="MacCabe A."/>
            <person name="Maekelae M.R."/>
            <person name="Malavazi I."/>
            <person name="Melin P."/>
            <person name="Meyer V."/>
            <person name="Mielnichuk N."/>
            <person name="Miskei M."/>
            <person name="Molnar A.P."/>
            <person name="Mule G."/>
            <person name="Ngan C.Y."/>
            <person name="Orejas M."/>
            <person name="Orosz E."/>
            <person name="Ouedraogo J.P."/>
            <person name="Overkamp K.M."/>
            <person name="Park H.-S."/>
            <person name="Perrone G."/>
            <person name="Piumi F."/>
            <person name="Punt P.J."/>
            <person name="Ram A.F."/>
            <person name="Ramon A."/>
            <person name="Rauscher S."/>
            <person name="Record E."/>
            <person name="Riano-Pachon D.M."/>
            <person name="Robert V."/>
            <person name="Roehrig J."/>
            <person name="Ruller R."/>
            <person name="Salamov A."/>
            <person name="Salih N.S."/>
            <person name="Samson R.A."/>
            <person name="Sandor E."/>
            <person name="Sanguinetti M."/>
            <person name="Schuetze T."/>
            <person name="Sepcic K."/>
            <person name="Shelest E."/>
            <person name="Sherlock G."/>
            <person name="Sophianopoulou V."/>
            <person name="Squina F.M."/>
            <person name="Sun H."/>
            <person name="Susca A."/>
            <person name="Todd R.B."/>
            <person name="Tsang A."/>
            <person name="Unkles S.E."/>
            <person name="van de Wiele N."/>
            <person name="van Rossen-Uffink D."/>
            <person name="Oliveira J.V."/>
            <person name="Vesth T.C."/>
            <person name="Visser J."/>
            <person name="Yu J.-H."/>
            <person name="Zhou M."/>
            <person name="Andersen M.R."/>
            <person name="Archer D.B."/>
            <person name="Baker S.E."/>
            <person name="Benoit I."/>
            <person name="Brakhage A.A."/>
            <person name="Braus G.H."/>
            <person name="Fischer R."/>
            <person name="Frisvad J.C."/>
            <person name="Goldman G.H."/>
            <person name="Houbraken J."/>
            <person name="Oakley B."/>
            <person name="Pocsi I."/>
            <person name="Scazzocchio C."/>
            <person name="Seiboth B."/>
            <person name="vanKuyk P.A."/>
            <person name="Wortman J."/>
            <person name="Dyer P.S."/>
            <person name="Grigoriev I.V."/>
        </authorList>
    </citation>
    <scope>NUCLEOTIDE SEQUENCE [LARGE SCALE GENOMIC DNA]</scope>
    <source>
        <strain evidence="2">CBS 101740 / IMI 381727 / IBT 21946</strain>
    </source>
</reference>